<evidence type="ECO:0000256" key="5">
    <source>
        <dbReference type="ARBA" id="ARBA00022909"/>
    </source>
</evidence>
<evidence type="ECO:0000256" key="9">
    <source>
        <dbReference type="ARBA" id="ARBA00049529"/>
    </source>
</evidence>
<dbReference type="NCBIfam" id="TIGR03461">
    <property type="entry name" value="pabC_Proteo"/>
    <property type="match status" value="1"/>
</dbReference>
<dbReference type="EMBL" id="JABWQF010000022">
    <property type="protein sequence ID" value="MBC3295806.1"/>
    <property type="molecule type" value="Genomic_DNA"/>
</dbReference>
<sequence length="271" mass="30227">MFFINGHKQDYLPANDRAIQFGDGCFTTARIVSGEVCFLAAHLQRLQSACEKLLIPFEKWAELQREMREMAMGNEQGVLKVIISRGSGGRGYSGASCHQPTRILSISDYPAHYDAWRREGITLELNPVRLGRNPMLAGIKHLNRLEQVLIRTHLEQSAADEALVLDSEGFITECCAANLLWRKGNEVLTPKVDQAGVNGIMRQYCMQQLAHAGFRVVEINAGEEALLAADEVVICNALMPVVPVRSYGERCWSSRELYSFLAPLCEQVKSS</sequence>
<dbReference type="GO" id="GO:0046656">
    <property type="term" value="P:folic acid biosynthetic process"/>
    <property type="evidence" value="ECO:0007669"/>
    <property type="project" value="UniProtKB-KW"/>
</dbReference>
<evidence type="ECO:0000256" key="3">
    <source>
        <dbReference type="ARBA" id="ARBA00011738"/>
    </source>
</evidence>
<dbReference type="SUPFAM" id="SSF56752">
    <property type="entry name" value="D-aminoacid aminotransferase-like PLP-dependent enzymes"/>
    <property type="match status" value="1"/>
</dbReference>
<reference evidence="13" key="1">
    <citation type="journal article" date="2020" name="Microorganisms">
        <title>Reliable Identification of Environmental Pseudomonas Isolates Using the rpoD Gene.</title>
        <authorList>
            <consortium name="The Broad Institute Genome Sequencing Platform"/>
            <person name="Girard L."/>
            <person name="Lood C."/>
            <person name="Rokni-Zadeh H."/>
            <person name="van Noort V."/>
            <person name="Lavigne R."/>
            <person name="De Mot R."/>
        </authorList>
    </citation>
    <scope>NUCLEOTIDE SEQUENCE [LARGE SCALE GENOMIC DNA]</scope>
    <source>
        <strain evidence="13">SWRI145</strain>
    </source>
</reference>
<dbReference type="Gene3D" id="3.20.10.10">
    <property type="entry name" value="D-amino Acid Aminotransferase, subunit A, domain 2"/>
    <property type="match status" value="1"/>
</dbReference>
<evidence type="ECO:0000256" key="1">
    <source>
        <dbReference type="ARBA" id="ARBA00001933"/>
    </source>
</evidence>
<accession>A0A8H9YW62</accession>
<dbReference type="InterPro" id="IPR036038">
    <property type="entry name" value="Aminotransferase-like"/>
</dbReference>
<dbReference type="FunFam" id="3.30.470.10:FF:000007">
    <property type="entry name" value="Aminodeoxychorismate lyase"/>
    <property type="match status" value="1"/>
</dbReference>
<evidence type="ECO:0000256" key="6">
    <source>
        <dbReference type="ARBA" id="ARBA00023239"/>
    </source>
</evidence>
<protein>
    <recommendedName>
        <fullName evidence="11 12">Aminodeoxychorismate lyase</fullName>
        <ecNumber evidence="8 12">4.1.3.38</ecNumber>
    </recommendedName>
</protein>
<evidence type="ECO:0000256" key="11">
    <source>
        <dbReference type="ARBA" id="ARBA00069174"/>
    </source>
</evidence>
<dbReference type="GO" id="GO:0008696">
    <property type="term" value="F:4-amino-4-deoxychorismate lyase activity"/>
    <property type="evidence" value="ECO:0007669"/>
    <property type="project" value="UniProtKB-UniRule"/>
</dbReference>
<evidence type="ECO:0000256" key="4">
    <source>
        <dbReference type="ARBA" id="ARBA00022898"/>
    </source>
</evidence>
<dbReference type="GO" id="GO:0030170">
    <property type="term" value="F:pyridoxal phosphate binding"/>
    <property type="evidence" value="ECO:0007669"/>
    <property type="project" value="InterPro"/>
</dbReference>
<dbReference type="InterPro" id="IPR001544">
    <property type="entry name" value="Aminotrans_IV"/>
</dbReference>
<keyword evidence="5" id="KW-0289">Folate biosynthesis</keyword>
<dbReference type="NCBIfam" id="NF004761">
    <property type="entry name" value="PRK06092.1"/>
    <property type="match status" value="1"/>
</dbReference>
<comment type="similarity">
    <text evidence="2">Belongs to the class-IV pyridoxal-phosphate-dependent aminotransferase family.</text>
</comment>
<comment type="subunit">
    <text evidence="3">Homodimer.</text>
</comment>
<evidence type="ECO:0000256" key="8">
    <source>
        <dbReference type="ARBA" id="ARBA00035676"/>
    </source>
</evidence>
<evidence type="ECO:0000313" key="13">
    <source>
        <dbReference type="EMBL" id="MBC3295806.1"/>
    </source>
</evidence>
<dbReference type="InterPro" id="IPR043131">
    <property type="entry name" value="BCAT-like_N"/>
</dbReference>
<organism evidence="13">
    <name type="scientific">Pseudomonas tritici</name>
    <dbReference type="NCBI Taxonomy" id="2745518"/>
    <lineage>
        <taxon>Bacteria</taxon>
        <taxon>Pseudomonadati</taxon>
        <taxon>Pseudomonadota</taxon>
        <taxon>Gammaproteobacteria</taxon>
        <taxon>Pseudomonadales</taxon>
        <taxon>Pseudomonadaceae</taxon>
        <taxon>Pseudomonas</taxon>
    </lineage>
</organism>
<gene>
    <name evidence="13" type="primary">pabC</name>
    <name evidence="13" type="ORF">HU722_30175</name>
</gene>
<comment type="function">
    <text evidence="10">Involved in the biosynthesis of p-aminobenzoate (PABA), a precursor of tetrahydrofolate. Converts 4-amino-4-deoxychorismate into 4-aminobenzoate (PABA) and pyruvate.</text>
</comment>
<comment type="caution">
    <text evidence="13">The sequence shown here is derived from an EMBL/GenBank/DDBJ whole genome shotgun (WGS) entry which is preliminary data.</text>
</comment>
<dbReference type="InterPro" id="IPR043132">
    <property type="entry name" value="BCAT-like_C"/>
</dbReference>
<comment type="catalytic activity">
    <reaction evidence="9">
        <text>4-amino-4-deoxychorismate = 4-aminobenzoate + pyruvate + H(+)</text>
        <dbReference type="Rhea" id="RHEA:16201"/>
        <dbReference type="ChEBI" id="CHEBI:15361"/>
        <dbReference type="ChEBI" id="CHEBI:15378"/>
        <dbReference type="ChEBI" id="CHEBI:17836"/>
        <dbReference type="ChEBI" id="CHEBI:58406"/>
        <dbReference type="EC" id="4.1.3.38"/>
    </reaction>
</comment>
<comment type="cofactor">
    <cofactor evidence="1">
        <name>pyridoxal 5'-phosphate</name>
        <dbReference type="ChEBI" id="CHEBI:597326"/>
    </cofactor>
</comment>
<comment type="pathway">
    <text evidence="7">Cofactor biosynthesis; tetrahydrofolate biosynthesis; 4-aminobenzoate from chorismate: step 2/2.</text>
</comment>
<dbReference type="AlphaFoldDB" id="A0A8H9YW62"/>
<evidence type="ECO:0000256" key="12">
    <source>
        <dbReference type="NCBIfam" id="TIGR03461"/>
    </source>
</evidence>
<dbReference type="CDD" id="cd01559">
    <property type="entry name" value="ADCL_like"/>
    <property type="match status" value="1"/>
</dbReference>
<evidence type="ECO:0000256" key="2">
    <source>
        <dbReference type="ARBA" id="ARBA00009320"/>
    </source>
</evidence>
<dbReference type="GO" id="GO:0005829">
    <property type="term" value="C:cytosol"/>
    <property type="evidence" value="ECO:0007669"/>
    <property type="project" value="TreeGrafter"/>
</dbReference>
<dbReference type="Pfam" id="PF01063">
    <property type="entry name" value="Aminotran_4"/>
    <property type="match status" value="1"/>
</dbReference>
<proteinExistence type="inferred from homology"/>
<keyword evidence="4" id="KW-0663">Pyridoxal phosphate</keyword>
<dbReference type="PANTHER" id="PTHR42743:SF2">
    <property type="entry name" value="AMINODEOXYCHORISMATE LYASE"/>
    <property type="match status" value="1"/>
</dbReference>
<dbReference type="FunFam" id="3.20.10.10:FF:000002">
    <property type="entry name" value="D-alanine aminotransferase"/>
    <property type="match status" value="1"/>
</dbReference>
<dbReference type="Gene3D" id="3.30.470.10">
    <property type="match status" value="1"/>
</dbReference>
<dbReference type="InterPro" id="IPR017824">
    <property type="entry name" value="Aminodeoxychorismate_lyase_IV"/>
</dbReference>
<dbReference type="PANTHER" id="PTHR42743">
    <property type="entry name" value="AMINO-ACID AMINOTRANSFERASE"/>
    <property type="match status" value="1"/>
</dbReference>
<dbReference type="InterPro" id="IPR050571">
    <property type="entry name" value="Class-IV_PLP-Dep_Aminotrnsfr"/>
</dbReference>
<evidence type="ECO:0000256" key="7">
    <source>
        <dbReference type="ARBA" id="ARBA00035633"/>
    </source>
</evidence>
<dbReference type="EC" id="4.1.3.38" evidence="8 12"/>
<name>A0A8H9YW62_9PSED</name>
<keyword evidence="6 13" id="KW-0456">Lyase</keyword>
<dbReference type="GO" id="GO:0008153">
    <property type="term" value="P:4-aminobenzoate biosynthetic process"/>
    <property type="evidence" value="ECO:0007669"/>
    <property type="project" value="UniProtKB-UniRule"/>
</dbReference>
<evidence type="ECO:0000256" key="10">
    <source>
        <dbReference type="ARBA" id="ARBA00054027"/>
    </source>
</evidence>